<comment type="caution">
    <text evidence="3">The sequence shown here is derived from an EMBL/GenBank/DDBJ whole genome shotgun (WGS) entry which is preliminary data.</text>
</comment>
<feature type="chain" id="PRO_5045281495" description="Secreted protein" evidence="2">
    <location>
        <begin position="22"/>
        <end position="240"/>
    </location>
</feature>
<evidence type="ECO:0008006" key="5">
    <source>
        <dbReference type="Google" id="ProtNLM"/>
    </source>
</evidence>
<dbReference type="RefSeq" id="WP_344059170.1">
    <property type="nucleotide sequence ID" value="NZ_BAAAOH010000001.1"/>
</dbReference>
<evidence type="ECO:0000256" key="1">
    <source>
        <dbReference type="SAM" id="MobiDB-lite"/>
    </source>
</evidence>
<evidence type="ECO:0000313" key="3">
    <source>
        <dbReference type="EMBL" id="GAA1978980.1"/>
    </source>
</evidence>
<evidence type="ECO:0000313" key="4">
    <source>
        <dbReference type="Proteomes" id="UP001500326"/>
    </source>
</evidence>
<accession>A0ABP5DF01</accession>
<organism evidence="3 4">
    <name type="scientific">Microbacterium pumilum</name>
    <dbReference type="NCBI Taxonomy" id="344165"/>
    <lineage>
        <taxon>Bacteria</taxon>
        <taxon>Bacillati</taxon>
        <taxon>Actinomycetota</taxon>
        <taxon>Actinomycetes</taxon>
        <taxon>Micrococcales</taxon>
        <taxon>Microbacteriaceae</taxon>
        <taxon>Microbacterium</taxon>
    </lineage>
</organism>
<reference evidence="4" key="1">
    <citation type="journal article" date="2019" name="Int. J. Syst. Evol. Microbiol.">
        <title>The Global Catalogue of Microorganisms (GCM) 10K type strain sequencing project: providing services to taxonomists for standard genome sequencing and annotation.</title>
        <authorList>
            <consortium name="The Broad Institute Genomics Platform"/>
            <consortium name="The Broad Institute Genome Sequencing Center for Infectious Disease"/>
            <person name="Wu L."/>
            <person name="Ma J."/>
        </authorList>
    </citation>
    <scope>NUCLEOTIDE SEQUENCE [LARGE SCALE GENOMIC DNA]</scope>
    <source>
        <strain evidence="4">JCM 14902</strain>
    </source>
</reference>
<dbReference type="EMBL" id="BAAAOH010000001">
    <property type="protein sequence ID" value="GAA1978980.1"/>
    <property type="molecule type" value="Genomic_DNA"/>
</dbReference>
<feature type="region of interest" description="Disordered" evidence="1">
    <location>
        <begin position="24"/>
        <end position="43"/>
    </location>
</feature>
<keyword evidence="2" id="KW-0732">Signal</keyword>
<gene>
    <name evidence="3" type="ORF">GCM10009777_10250</name>
</gene>
<name>A0ABP5DF01_9MICO</name>
<dbReference type="PROSITE" id="PS51257">
    <property type="entry name" value="PROKAR_LIPOPROTEIN"/>
    <property type="match status" value="1"/>
</dbReference>
<protein>
    <recommendedName>
        <fullName evidence="5">Secreted protein</fullName>
    </recommendedName>
</protein>
<dbReference type="Proteomes" id="UP001500326">
    <property type="component" value="Unassembled WGS sequence"/>
</dbReference>
<feature type="signal peptide" evidence="2">
    <location>
        <begin position="1"/>
        <end position="21"/>
    </location>
</feature>
<sequence length="240" mass="24240">MARSALLAGLGALALASIALAGCASSTSGSPSEEPTQPVAADPDLGAAWLDNGRVIGLVTVGSSTCVPQAESADVSEDGVLQVTLAAPEEDEACTADLVPRVTLVGVPEDVDPEEDLSIEVTGDNQQGQVDLAAVAGLAPGGETDFQPSAGWATAAGQFVILTWGSSTCVPVIEDVAATAPAEVTVTFQTPPDDQACTMDMAPRGQVAAVNDLEEDSDVELILTGGEFDDVKVPIYGTNS</sequence>
<keyword evidence="4" id="KW-1185">Reference proteome</keyword>
<feature type="compositionally biased region" description="Low complexity" evidence="1">
    <location>
        <begin position="24"/>
        <end position="36"/>
    </location>
</feature>
<proteinExistence type="predicted"/>
<evidence type="ECO:0000256" key="2">
    <source>
        <dbReference type="SAM" id="SignalP"/>
    </source>
</evidence>